<dbReference type="Gene3D" id="3.30.300.30">
    <property type="match status" value="2"/>
</dbReference>
<dbReference type="SUPFAM" id="SSF51161">
    <property type="entry name" value="Trimeric LpxA-like enzymes"/>
    <property type="match status" value="3"/>
</dbReference>
<keyword evidence="3" id="KW-0436">Ligase</keyword>
<dbReference type="Gene3D" id="2.160.10.10">
    <property type="entry name" value="Hexapeptide repeat proteins"/>
    <property type="match status" value="3"/>
</dbReference>
<dbReference type="Gene3D" id="3.30.559.10">
    <property type="entry name" value="Chloramphenicol acetyltransferase-like domain"/>
    <property type="match status" value="2"/>
</dbReference>
<feature type="domain" description="Carrier" evidence="5">
    <location>
        <begin position="1006"/>
        <end position="1081"/>
    </location>
</feature>
<dbReference type="GO" id="GO:0044550">
    <property type="term" value="P:secondary metabolite biosynthetic process"/>
    <property type="evidence" value="ECO:0007669"/>
    <property type="project" value="TreeGrafter"/>
</dbReference>
<evidence type="ECO:0000256" key="2">
    <source>
        <dbReference type="ARBA" id="ARBA00022553"/>
    </source>
</evidence>
<dbReference type="Pfam" id="PF00668">
    <property type="entry name" value="Condensation"/>
    <property type="match status" value="2"/>
</dbReference>
<dbReference type="InterPro" id="IPR011004">
    <property type="entry name" value="Trimer_LpxA-like_sf"/>
</dbReference>
<evidence type="ECO:0000256" key="1">
    <source>
        <dbReference type="ARBA" id="ARBA00022450"/>
    </source>
</evidence>
<keyword evidence="4" id="KW-1133">Transmembrane helix</keyword>
<dbReference type="InterPro" id="IPR010071">
    <property type="entry name" value="AA_adenyl_dom"/>
</dbReference>
<dbReference type="Gene3D" id="3.40.50.12780">
    <property type="entry name" value="N-terminal domain of ligase-like"/>
    <property type="match status" value="2"/>
</dbReference>
<evidence type="ECO:0000259" key="5">
    <source>
        <dbReference type="PROSITE" id="PS50075"/>
    </source>
</evidence>
<dbReference type="GO" id="GO:0016874">
    <property type="term" value="F:ligase activity"/>
    <property type="evidence" value="ECO:0007669"/>
    <property type="project" value="UniProtKB-KW"/>
</dbReference>
<feature type="transmembrane region" description="Helical" evidence="4">
    <location>
        <begin position="2770"/>
        <end position="2791"/>
    </location>
</feature>
<dbReference type="InterPro" id="IPR023213">
    <property type="entry name" value="CAT-like_dom_sf"/>
</dbReference>
<dbReference type="PANTHER" id="PTHR45527:SF1">
    <property type="entry name" value="FATTY ACID SYNTHASE"/>
    <property type="match status" value="1"/>
</dbReference>
<evidence type="ECO:0000313" key="7">
    <source>
        <dbReference type="Proteomes" id="UP001438707"/>
    </source>
</evidence>
<dbReference type="SMART" id="SM00823">
    <property type="entry name" value="PKS_PP"/>
    <property type="match status" value="2"/>
</dbReference>
<evidence type="ECO:0000313" key="6">
    <source>
        <dbReference type="EMBL" id="KAK9838989.1"/>
    </source>
</evidence>
<feature type="transmembrane region" description="Helical" evidence="4">
    <location>
        <begin position="2969"/>
        <end position="2998"/>
    </location>
</feature>
<dbReference type="NCBIfam" id="TIGR01733">
    <property type="entry name" value="AA-adenyl-dom"/>
    <property type="match status" value="2"/>
</dbReference>
<reference evidence="6 7" key="1">
    <citation type="journal article" date="2024" name="Nat. Commun.">
        <title>Phylogenomics reveals the evolutionary origins of lichenization in chlorophyte algae.</title>
        <authorList>
            <person name="Puginier C."/>
            <person name="Libourel C."/>
            <person name="Otte J."/>
            <person name="Skaloud P."/>
            <person name="Haon M."/>
            <person name="Grisel S."/>
            <person name="Petersen M."/>
            <person name="Berrin J.G."/>
            <person name="Delaux P.M."/>
            <person name="Dal Grande F."/>
            <person name="Keller J."/>
        </authorList>
    </citation>
    <scope>NUCLEOTIDE SEQUENCE [LARGE SCALE GENOMIC DNA]</scope>
    <source>
        <strain evidence="6 7">SAG 2145</strain>
    </source>
</reference>
<keyword evidence="4" id="KW-0472">Membrane</keyword>
<dbReference type="Pfam" id="PF13193">
    <property type="entry name" value="AMP-binding_C"/>
    <property type="match status" value="2"/>
</dbReference>
<dbReference type="GO" id="GO:0005737">
    <property type="term" value="C:cytoplasm"/>
    <property type="evidence" value="ECO:0007669"/>
    <property type="project" value="TreeGrafter"/>
</dbReference>
<keyword evidence="7" id="KW-1185">Reference proteome</keyword>
<dbReference type="Pfam" id="PF00550">
    <property type="entry name" value="PP-binding"/>
    <property type="match status" value="2"/>
</dbReference>
<feature type="transmembrane region" description="Helical" evidence="4">
    <location>
        <begin position="2247"/>
        <end position="2273"/>
    </location>
</feature>
<dbReference type="Gene3D" id="3.30.559.30">
    <property type="entry name" value="Nonribosomal peptide synthetase, condensation domain"/>
    <property type="match status" value="2"/>
</dbReference>
<dbReference type="GO" id="GO:0031177">
    <property type="term" value="F:phosphopantetheine binding"/>
    <property type="evidence" value="ECO:0007669"/>
    <property type="project" value="InterPro"/>
</dbReference>
<keyword evidence="1" id="KW-0596">Phosphopantetheine</keyword>
<dbReference type="PROSITE" id="PS00455">
    <property type="entry name" value="AMP_BINDING"/>
    <property type="match status" value="2"/>
</dbReference>
<dbReference type="PANTHER" id="PTHR45527">
    <property type="entry name" value="NONRIBOSOMAL PEPTIDE SYNTHETASE"/>
    <property type="match status" value="1"/>
</dbReference>
<evidence type="ECO:0000256" key="4">
    <source>
        <dbReference type="SAM" id="Phobius"/>
    </source>
</evidence>
<dbReference type="InterPro" id="IPR009081">
    <property type="entry name" value="PP-bd_ACP"/>
</dbReference>
<dbReference type="InterPro" id="IPR000873">
    <property type="entry name" value="AMP-dep_synth/lig_dom"/>
</dbReference>
<feature type="transmembrane region" description="Helical" evidence="4">
    <location>
        <begin position="2440"/>
        <end position="2463"/>
    </location>
</feature>
<keyword evidence="4" id="KW-0812">Transmembrane</keyword>
<gene>
    <name evidence="6" type="ORF">WJX74_007387</name>
</gene>
<feature type="domain" description="Carrier" evidence="5">
    <location>
        <begin position="2097"/>
        <end position="2172"/>
    </location>
</feature>
<proteinExistence type="predicted"/>
<dbReference type="InterPro" id="IPR025110">
    <property type="entry name" value="AMP-bd_C"/>
</dbReference>
<keyword evidence="2" id="KW-0597">Phosphoprotein</keyword>
<feature type="transmembrane region" description="Helical" evidence="4">
    <location>
        <begin position="2510"/>
        <end position="2530"/>
    </location>
</feature>
<dbReference type="InterPro" id="IPR020806">
    <property type="entry name" value="PKS_PP-bd"/>
</dbReference>
<dbReference type="PROSITE" id="PS50075">
    <property type="entry name" value="CARRIER"/>
    <property type="match status" value="2"/>
</dbReference>
<dbReference type="InterPro" id="IPR020845">
    <property type="entry name" value="AMP-binding_CS"/>
</dbReference>
<feature type="transmembrane region" description="Helical" evidence="4">
    <location>
        <begin position="2209"/>
        <end position="2235"/>
    </location>
</feature>
<dbReference type="InterPro" id="IPR042099">
    <property type="entry name" value="ANL_N_sf"/>
</dbReference>
<dbReference type="Pfam" id="PF00501">
    <property type="entry name" value="AMP-binding"/>
    <property type="match status" value="2"/>
</dbReference>
<dbReference type="SUPFAM" id="SSF47336">
    <property type="entry name" value="ACP-like"/>
    <property type="match status" value="2"/>
</dbReference>
<dbReference type="CDD" id="cd19531">
    <property type="entry name" value="LCL_NRPS-like"/>
    <property type="match status" value="2"/>
</dbReference>
<dbReference type="GO" id="GO:0043041">
    <property type="term" value="P:amino acid activation for nonribosomal peptide biosynthetic process"/>
    <property type="evidence" value="ECO:0007669"/>
    <property type="project" value="TreeGrafter"/>
</dbReference>
<dbReference type="SUPFAM" id="SSF52777">
    <property type="entry name" value="CoA-dependent acyltransferases"/>
    <property type="match status" value="4"/>
</dbReference>
<dbReference type="InterPro" id="IPR001242">
    <property type="entry name" value="Condensation_dom"/>
</dbReference>
<sequence>MSECRVRNETGTLETERLVKQERMTMASAPRGIALNGKLEVDALQQAFTMLVHRHEALHSGFVMCKGVPCQFVMPKDEVQPHFQVLHLPDMSYSNVQAALQEQAMRPFDLAKPPLLRAFLAQAQTQPECHCLMLLPHHIVVDGGSMEVMLRDLAKMYSSIVEHRDPGLDPTPVQYPDYAYWQRQQLEAGRLEEHISFWVDNLKHAPLVIDLPSAGQRPAVFQSKGAWVPFELSEGDVAALLQLAKQLKVTLLETVLSAIKALLAYWSGQEDVVVGVPSHGRTQPELKSAVGYYVNVMPLHTTVSKCGTFAQLATSVSQHMRQAKAHALTPFGEVVRRLKLPRDTSKNGIFQVTVAPQVGTPSNLEFAGLGVSALDTDQLVDEPKLDLFFSAPSGKVAKPFRGGVNYANDVLDRATVENMVKMLQVLLRGIPHQSTTELQQVLSTSAQPGMTPIESFNASAQPGVPDKCLHELFEEHAARDPGARCLLLGAETMCYGRVNYLADVVASYLQAHGIQSKDVVGVALFRSFELYIALLGVLKAGGVCLALDPDAPQERKALLLSSADARLLLTAGSALGQLDNLPAGVQPEVIALDDLLEVSENDQQAQRPKISSRPSARGFFRPAFVLFTSGSTGKPKGVLLEHAGIVNMAMHCSRALGCGPADVHIQAATVSFDAMLGEFMVPLVLGACMAILPPGAQLDPQAVIRCMSQHSVTTTVCVPSVLQAWLNAGLNGTLCPSFRLAIVGGEVLTPTLVRRMLAALPEATLINIYGPTEASLFVTQQGFSNRGEQHAPPQPGHCPISRPPGPSKTISIGCPISNVNIHILDQQQQRVPVRVSGEICISGVCLGRGYLNQHELTRSSFVPNPACASGPHSRMYRSGDLGRWRHDGTLEILGRIDRQVKLRGQRLEPGEVENMLTAQPHVIAAHVTMQHHPVTKEAQLVAYVAPASCDSQSLMAACKQQLPRHMVPSLFTAVPSLPQLPTGKIDALKLPPPDWSQHNAADTSKGPRSDLESRLLTVMRNVLRNDAVGIHSDFFSLGGSSLLAHAVASGASEATGTAVQPAAVFQHTTAASLAAHVTDMADKQGSPAVLGTERIQAAPYSEAELRAGVPCSLNQEQVFLAHDQLAVKHAYNVPMVLELAGALDPQTLQTSLSFLQGRHEALRSSFRSAPDGHPLQCIQPMGMACPLSLSHIQMGSGSSRSAEKIVLEAAQTPFDLSTLPLMRILLVSAVSEGKDWLLMTAHHIIVDERSMDILWKELGIIYRAVVQRNQPNLAPCQIQYPDFAHWQRHQLDSGKLDNQISFWKQHLDEAPIRLELPPDLPRPGLFSGRGAVVPYELTAEETAALQAFARCHRASLLETMMSVTQAILFYWSGQESVVVAVPSLGRSAPQLQSTVGYFINMLPICTRPDVSWSGTDMVCAVRDSMRQAQAHADLPFMEIMRAINPARDASTTPIFQAMLMPAEVDADAEAFFGMPQQVPSICLGKHMAKTDITISFATFTGCLGGNVSYAADALDPTTAEAMAWTLKELLKALPTHKNTNIQKLLSAAARGPSALTKSFNPPCHQLPPDTCLHRMFEEQAAHRPDAPCLLFEDDMLSYGQVNCLADKVAEQLLACGLAEETVVGVLLPRSFELYIALLGVLKAGGCCLMLDTEQPTDRSIAEAHAQSKPVMLLSRNVCDDEPLSSNNMQIIELDGLLVDFAAQPNSMLSGSSRASGVAFVLFTSGSTGQPKGIELLHVGLANILLHTHAAWGVSLADVILQSTSTSFDVSLLEIFGALCLGGKLAILPPGAQLNPQAVIDTMAKHAVSMACAVPSVLSVWQSGGLSNSAAPELARLMVIGEPFPAQLLRQACAALPHAVVRNCYGPAEASIYVTNQGFSASKMQQRQAGPGTPSILPPPAGNSVPIGCPVTNTQIHILDKLQQPVPVRVAGEICISGICLAQGYAGRSDLTEASFLLASPGAHGPIRIYRSGDLGRWRHDGSIEILGRADRQIKIRGQRMEPGEVEHTVTSMKGVMAAHVMMRKHPATQEAMLVAYVTPAAADQLSIQQHCRAHLAKHMVPAIVVALDTFPSLPSGKIDASSLPEPAWSASGKHGAAPQKTIHKHLAGLWELVLQQQGIGINDDFFEIGGSSLLAGQLATAIRQDMRVDISSMLIFQQSTIAAMAQNPAFSKWHRHHALSQAQDQETHADVGTLAVPRVSSWNILPLQLLWITLVQGLHFFSLICFFLFLGQFALWWKGHPHHIATIIVPAPFLLAIVILWLLFAILVIKWCLLGKAKPGRYPLWGRAYLQQWSQRHLLQIAQGFILPLLRGTKLLNAYLRLLGAKIGHDVIIDTMDIADFDLIVIGDNVTVGVGATISATSFQAAHSHEEPGFMSMLPVSIGSGCTIAPGAKVVPGMSVEANSLLAPPGCCCSLTAQPKATELKATGAKPLPWSLSIPALILVFFLHIAALIPLVVAIYGLYYGATVSGGTSTNFGSSQQCLHSALPLRNAACRRWIRGGIVASAISPWALRASGLLYALLMVASKWCLLGRIAPGKGIDARGLWWRLRFDLFQTLQAGPLLGFGVGLAHSNLLYPLYLRSLGARCGLHSYIGGLHTNAHDLLELGDGLVIDALNSAITVSSAAAHPVTVADGVSMGNYVWLMPGAAVAPSAVLGNAAFLPPGKHVPPGSITMGSQLLRPGQDIESGSLKADTDASAVFKSARTPHGKSSTHAAEASSSAQEGQLPFWLFSTLNLVESLISPLFQNIQILPFAAIMSLSVYTLGLAISLAVFPLAVAISVGCACLFLKLLHMTAGRKFKEEGPYASFDTTRWLLLIRAVNGMNIVPLLNGTALMPCLLRFFGAHVGNDLLVANDIPMSTFCFDARHISIGDGVVINHGADVIPHSVDRGQIGHPLMRIDSHVTLGPHAQLLPGSSIQPFATLDAAAVTLKGMSVEPNSLLAPPGCCGGLAAQPKATELKAIGARPLPWLLSIPALILVFFLHIAALIPLVVAIYGLYYGATVAGGTSTNFGSSQQCRHSALPLSNAACRRWIHGGIVASAISP</sequence>
<comment type="caution">
    <text evidence="6">The sequence shown here is derived from an EMBL/GenBank/DDBJ whole genome shotgun (WGS) entry which is preliminary data.</text>
</comment>
<dbReference type="CDD" id="cd05930">
    <property type="entry name" value="A_NRPS"/>
    <property type="match status" value="2"/>
</dbReference>
<dbReference type="InterPro" id="IPR045851">
    <property type="entry name" value="AMP-bd_C_sf"/>
</dbReference>
<dbReference type="Gene3D" id="1.10.1200.10">
    <property type="entry name" value="ACP-like"/>
    <property type="match status" value="2"/>
</dbReference>
<name>A0AAW1RZ61_9CHLO</name>
<accession>A0AAW1RZ61</accession>
<dbReference type="EMBL" id="JALJOS010000005">
    <property type="protein sequence ID" value="KAK9838989.1"/>
    <property type="molecule type" value="Genomic_DNA"/>
</dbReference>
<dbReference type="InterPro" id="IPR036736">
    <property type="entry name" value="ACP-like_sf"/>
</dbReference>
<dbReference type="Proteomes" id="UP001438707">
    <property type="component" value="Unassembled WGS sequence"/>
</dbReference>
<protein>
    <recommendedName>
        <fullName evidence="5">Carrier domain-containing protein</fullName>
    </recommendedName>
</protein>
<evidence type="ECO:0000256" key="3">
    <source>
        <dbReference type="ARBA" id="ARBA00022598"/>
    </source>
</evidence>
<dbReference type="SUPFAM" id="SSF56801">
    <property type="entry name" value="Acetyl-CoA synthetase-like"/>
    <property type="match status" value="2"/>
</dbReference>
<organism evidence="6 7">
    <name type="scientific">Apatococcus lobatus</name>
    <dbReference type="NCBI Taxonomy" id="904363"/>
    <lineage>
        <taxon>Eukaryota</taxon>
        <taxon>Viridiplantae</taxon>
        <taxon>Chlorophyta</taxon>
        <taxon>core chlorophytes</taxon>
        <taxon>Trebouxiophyceae</taxon>
        <taxon>Chlorellales</taxon>
        <taxon>Chlorellaceae</taxon>
        <taxon>Apatococcus</taxon>
    </lineage>
</organism>